<dbReference type="FunFam" id="3.30.565.10:FF:000016">
    <property type="entry name" value="Chemotaxis protein CheA, putative"/>
    <property type="match status" value="1"/>
</dbReference>
<dbReference type="PANTHER" id="PTHR43395:SF10">
    <property type="entry name" value="CHEMOTAXIS PROTEIN CHEA"/>
    <property type="match status" value="1"/>
</dbReference>
<dbReference type="InterPro" id="IPR036890">
    <property type="entry name" value="HATPase_C_sf"/>
</dbReference>
<dbReference type="SUPFAM" id="SSF47226">
    <property type="entry name" value="Histidine-containing phosphotransfer domain, HPT domain"/>
    <property type="match status" value="1"/>
</dbReference>
<reference evidence="16" key="1">
    <citation type="submission" date="2011-11" db="EMBL/GenBank/DDBJ databases">
        <title>Improved High-Quality Draft sequence of Desulfovibrio sp. U5L.</title>
        <authorList>
            <consortium name="US DOE Joint Genome Institute"/>
            <person name="Lucas S."/>
            <person name="Han J."/>
            <person name="Lapidus A."/>
            <person name="Cheng J.-F."/>
            <person name="Goodwin L."/>
            <person name="Pitluck S."/>
            <person name="Peters L."/>
            <person name="Ovchinnikova G."/>
            <person name="Held B."/>
            <person name="Detter J.C."/>
            <person name="Han C."/>
            <person name="Tapia R."/>
            <person name="Land M."/>
            <person name="Hauser L."/>
            <person name="Kyrpides N."/>
            <person name="Ivanova N."/>
            <person name="Pagani I."/>
            <person name="Gabster J."/>
            <person name="Walker C."/>
            <person name="Stolyar S."/>
            <person name="Stahl D."/>
            <person name="Arkin A."/>
            <person name="Dehal P."/>
            <person name="Hazen T."/>
            <person name="Woyke T."/>
        </authorList>
    </citation>
    <scope>NUCLEOTIDE SEQUENCE [LARGE SCALE GENOMIC DNA]</scope>
    <source>
        <strain evidence="16">U5L</strain>
    </source>
</reference>
<dbReference type="PANTHER" id="PTHR43395">
    <property type="entry name" value="SENSOR HISTIDINE KINASE CHEA"/>
    <property type="match status" value="1"/>
</dbReference>
<evidence type="ECO:0000259" key="15">
    <source>
        <dbReference type="PROSITE" id="PS50894"/>
    </source>
</evidence>
<dbReference type="InterPro" id="IPR004358">
    <property type="entry name" value="Sig_transdc_His_kin-like_C"/>
</dbReference>
<dbReference type="Gene3D" id="2.30.30.40">
    <property type="entry name" value="SH3 Domains"/>
    <property type="match status" value="1"/>
</dbReference>
<dbReference type="CDD" id="cd16916">
    <property type="entry name" value="HATPase_CheA-like"/>
    <property type="match status" value="1"/>
</dbReference>
<dbReference type="Gene3D" id="3.30.565.10">
    <property type="entry name" value="Histidine kinase-like ATPase, C-terminal domain"/>
    <property type="match status" value="1"/>
</dbReference>
<dbReference type="PROSITE" id="PS50894">
    <property type="entry name" value="HPT"/>
    <property type="match status" value="1"/>
</dbReference>
<dbReference type="SMART" id="SM01231">
    <property type="entry name" value="H-kinase_dim"/>
    <property type="match status" value="1"/>
</dbReference>
<evidence type="ECO:0000256" key="3">
    <source>
        <dbReference type="ARBA" id="ARBA00021495"/>
    </source>
</evidence>
<dbReference type="GO" id="GO:0005524">
    <property type="term" value="F:ATP binding"/>
    <property type="evidence" value="ECO:0007669"/>
    <property type="project" value="UniProtKB-KW"/>
</dbReference>
<evidence type="ECO:0000256" key="2">
    <source>
        <dbReference type="ARBA" id="ARBA00012438"/>
    </source>
</evidence>
<evidence type="ECO:0000256" key="4">
    <source>
        <dbReference type="ARBA" id="ARBA00022500"/>
    </source>
</evidence>
<protein>
    <recommendedName>
        <fullName evidence="3">Chemotaxis protein CheA</fullName>
        <ecNumber evidence="2">2.7.13.3</ecNumber>
    </recommendedName>
</protein>
<evidence type="ECO:0000259" key="13">
    <source>
        <dbReference type="PROSITE" id="PS50109"/>
    </source>
</evidence>
<dbReference type="Gene3D" id="1.10.287.560">
    <property type="entry name" value="Histidine kinase CheA-like, homodimeric domain"/>
    <property type="match status" value="1"/>
</dbReference>
<keyword evidence="9" id="KW-0067">ATP-binding</keyword>
<dbReference type="Pfam" id="PF01627">
    <property type="entry name" value="Hpt"/>
    <property type="match status" value="1"/>
</dbReference>
<dbReference type="Pfam" id="PF02895">
    <property type="entry name" value="H-kinase_dim"/>
    <property type="match status" value="1"/>
</dbReference>
<dbReference type="CDD" id="cd00088">
    <property type="entry name" value="HPT"/>
    <property type="match status" value="1"/>
</dbReference>
<evidence type="ECO:0000313" key="16">
    <source>
        <dbReference type="EMBL" id="EIG53649.1"/>
    </source>
</evidence>
<dbReference type="InterPro" id="IPR002545">
    <property type="entry name" value="CheW-lke_dom"/>
</dbReference>
<dbReference type="InterPro" id="IPR008207">
    <property type="entry name" value="Sig_transdc_His_kin_Hpt_dom"/>
</dbReference>
<dbReference type="InterPro" id="IPR037257">
    <property type="entry name" value="T2SS_E_N_sf"/>
</dbReference>
<evidence type="ECO:0000256" key="6">
    <source>
        <dbReference type="ARBA" id="ARBA00022679"/>
    </source>
</evidence>
<keyword evidence="4" id="KW-0145">Chemotaxis</keyword>
<dbReference type="SUPFAM" id="SSF50341">
    <property type="entry name" value="CheW-like"/>
    <property type="match status" value="1"/>
</dbReference>
<dbReference type="SUPFAM" id="SSF55874">
    <property type="entry name" value="ATPase domain of HSP90 chaperone/DNA topoisomerase II/histidine kinase"/>
    <property type="match status" value="1"/>
</dbReference>
<organism evidence="16">
    <name type="scientific">Desulfovibrio sp. U5L</name>
    <dbReference type="NCBI Taxonomy" id="596152"/>
    <lineage>
        <taxon>Bacteria</taxon>
        <taxon>Pseudomonadati</taxon>
        <taxon>Thermodesulfobacteriota</taxon>
        <taxon>Desulfovibrionia</taxon>
        <taxon>Desulfovibrionales</taxon>
        <taxon>Desulfovibrionaceae</taxon>
        <taxon>Desulfovibrio</taxon>
    </lineage>
</organism>
<comment type="function">
    <text evidence="11">Involved in the transmission of sensory signals from the chemoreceptors to the flagellar motors. CheA is autophosphorylated; it can transfer its phosphate group to either CheB or CheY.</text>
</comment>
<feature type="domain" description="Histidine kinase" evidence="13">
    <location>
        <begin position="338"/>
        <end position="569"/>
    </location>
</feature>
<dbReference type="EC" id="2.7.13.3" evidence="2"/>
<dbReference type="InterPro" id="IPR036641">
    <property type="entry name" value="HPT_dom_sf"/>
</dbReference>
<dbReference type="PRINTS" id="PR00344">
    <property type="entry name" value="BCTRLSENSOR"/>
</dbReference>
<keyword evidence="10" id="KW-0902">Two-component regulatory system</keyword>
<evidence type="ECO:0000256" key="8">
    <source>
        <dbReference type="ARBA" id="ARBA00022777"/>
    </source>
</evidence>
<accession>I2Q1J3</accession>
<sequence length="706" mass="75888">MRSQEDAHRAAYLDEARELLADLEASLLELERTPEDVDLLHKIFRALHTVKGSGAMFGFDDIAAFTHDVESIFDRVRNGFLAVDRRLLDLSLRACDHIRSLLEPVAGSEAELAAVGAKLLSGFHAFGGDPAAGPEAAFPVPAASIAATEPPAAGVSRIYRLRLRPHAAMLATGNNPLHLLGDLMALGECRFYVHTEDIPELSDLIPETCLVWWDCVIRTESDRAVLADVFVFVEDDCDLSIEVLDDGCAHDGEAVHQRLGEILVARGDITAAELEAALSSQRRLGDILAGEGLVSPPRVASALLEQNAVRELCRKTPDRVEKTTSIRVAADKLDALVDLVGELVIVQAQIRQAVEERGDPLLRGLAEHLERLGDSLRDSTLSIRMLPIGATFAKFRRLVRDLATELGKEIELVTVGEETELDKTVIERLGDPLVHLLRNSIDHGVESPERRAAAGKPATGVIRLAAEHCGGEVVITVADDGAGLDAAAIRARAEERGLVQPGLELTTKELYNLIFLPGFSTAGSITNISGRGVGMDVVKRAIEALRGIVEIDSEPGQGTSITVRLPLTLAIIDGLQVEVGGEYYVVPLSLVEECLEMARDGDGPETTMLNMRGQAVPCLRLREVFGIPGRVPAIEPIVVVTVDGAQVGLAVDRVIGEHQTVIKGLGPLYRDIEEFSGATIRGDGRLALILDVAALVRRAAEAAEAS</sequence>
<evidence type="ECO:0000256" key="12">
    <source>
        <dbReference type="PROSITE-ProRule" id="PRU00110"/>
    </source>
</evidence>
<dbReference type="SMART" id="SM00073">
    <property type="entry name" value="HPT"/>
    <property type="match status" value="1"/>
</dbReference>
<keyword evidence="7" id="KW-0547">Nucleotide-binding</keyword>
<dbReference type="GO" id="GO:0000155">
    <property type="term" value="F:phosphorelay sensor kinase activity"/>
    <property type="evidence" value="ECO:0007669"/>
    <property type="project" value="InterPro"/>
</dbReference>
<dbReference type="SMART" id="SM00387">
    <property type="entry name" value="HATPase_c"/>
    <property type="match status" value="1"/>
</dbReference>
<dbReference type="Gene3D" id="1.20.120.160">
    <property type="entry name" value="HPT domain"/>
    <property type="match status" value="1"/>
</dbReference>
<comment type="catalytic activity">
    <reaction evidence="1">
        <text>ATP + protein L-histidine = ADP + protein N-phospho-L-histidine.</text>
        <dbReference type="EC" id="2.7.13.3"/>
    </reaction>
</comment>
<dbReference type="InterPro" id="IPR003594">
    <property type="entry name" value="HATPase_dom"/>
</dbReference>
<dbReference type="AlphaFoldDB" id="I2Q1J3"/>
<dbReference type="OrthoDB" id="9803176at2"/>
<evidence type="ECO:0000256" key="5">
    <source>
        <dbReference type="ARBA" id="ARBA00022553"/>
    </source>
</evidence>
<dbReference type="Pfam" id="PF01584">
    <property type="entry name" value="CheW"/>
    <property type="match status" value="1"/>
</dbReference>
<dbReference type="InterPro" id="IPR036097">
    <property type="entry name" value="HisK_dim/P_sf"/>
</dbReference>
<evidence type="ECO:0000256" key="11">
    <source>
        <dbReference type="ARBA" id="ARBA00035100"/>
    </source>
</evidence>
<feature type="domain" description="CheW-like" evidence="14">
    <location>
        <begin position="571"/>
        <end position="701"/>
    </location>
</feature>
<dbReference type="InterPro" id="IPR051315">
    <property type="entry name" value="Bact_Chemotaxis_CheA"/>
</dbReference>
<dbReference type="CDD" id="cd00731">
    <property type="entry name" value="CheA_reg"/>
    <property type="match status" value="1"/>
</dbReference>
<proteinExistence type="predicted"/>
<dbReference type="GO" id="GO:0006935">
    <property type="term" value="P:chemotaxis"/>
    <property type="evidence" value="ECO:0007669"/>
    <property type="project" value="UniProtKB-KW"/>
</dbReference>
<feature type="modified residue" description="Phosphohistidine" evidence="12">
    <location>
        <position position="48"/>
    </location>
</feature>
<gene>
    <name evidence="16" type="ORF">DesU5LDRAFT_1976</name>
</gene>
<dbReference type="HOGENOM" id="CLU_000650_3_6_7"/>
<dbReference type="SMART" id="SM00260">
    <property type="entry name" value="CheW"/>
    <property type="match status" value="1"/>
</dbReference>
<dbReference type="InterPro" id="IPR036061">
    <property type="entry name" value="CheW-like_dom_sf"/>
</dbReference>
<dbReference type="eggNOG" id="COG0643">
    <property type="taxonomic scope" value="Bacteria"/>
</dbReference>
<evidence type="ECO:0000256" key="1">
    <source>
        <dbReference type="ARBA" id="ARBA00000085"/>
    </source>
</evidence>
<feature type="domain" description="HPt" evidence="15">
    <location>
        <begin position="1"/>
        <end position="105"/>
    </location>
</feature>
<dbReference type="PROSITE" id="PS50109">
    <property type="entry name" value="HIS_KIN"/>
    <property type="match status" value="1"/>
</dbReference>
<evidence type="ECO:0000256" key="10">
    <source>
        <dbReference type="ARBA" id="ARBA00023012"/>
    </source>
</evidence>
<name>I2Q1J3_9BACT</name>
<dbReference type="GO" id="GO:0005737">
    <property type="term" value="C:cytoplasm"/>
    <property type="evidence" value="ECO:0007669"/>
    <property type="project" value="InterPro"/>
</dbReference>
<dbReference type="InterPro" id="IPR037006">
    <property type="entry name" value="CheA-like_homodim_sf"/>
</dbReference>
<dbReference type="STRING" id="596152.DesU5LDRAFT_1976"/>
<dbReference type="InterPro" id="IPR005467">
    <property type="entry name" value="His_kinase_dom"/>
</dbReference>
<dbReference type="PROSITE" id="PS50851">
    <property type="entry name" value="CHEW"/>
    <property type="match status" value="1"/>
</dbReference>
<keyword evidence="6" id="KW-0808">Transferase</keyword>
<dbReference type="InterPro" id="IPR004105">
    <property type="entry name" value="CheA-like_dim"/>
</dbReference>
<dbReference type="Pfam" id="PF02518">
    <property type="entry name" value="HATPase_c"/>
    <property type="match status" value="1"/>
</dbReference>
<keyword evidence="5 12" id="KW-0597">Phosphoprotein</keyword>
<evidence type="ECO:0000256" key="9">
    <source>
        <dbReference type="ARBA" id="ARBA00022840"/>
    </source>
</evidence>
<dbReference type="SUPFAM" id="SSF47384">
    <property type="entry name" value="Homodimeric domain of signal transducing histidine kinase"/>
    <property type="match status" value="1"/>
</dbReference>
<evidence type="ECO:0000259" key="14">
    <source>
        <dbReference type="PROSITE" id="PS50851"/>
    </source>
</evidence>
<keyword evidence="8 16" id="KW-0418">Kinase</keyword>
<dbReference type="SUPFAM" id="SSF160246">
    <property type="entry name" value="EspE N-terminal domain-like"/>
    <property type="match status" value="1"/>
</dbReference>
<dbReference type="EMBL" id="JH600068">
    <property type="protein sequence ID" value="EIG53649.1"/>
    <property type="molecule type" value="Genomic_DNA"/>
</dbReference>
<evidence type="ECO:0000256" key="7">
    <source>
        <dbReference type="ARBA" id="ARBA00022741"/>
    </source>
</evidence>